<keyword evidence="8 9" id="KW-0289">Folate biosynthesis</keyword>
<dbReference type="UniPathway" id="UPA00077">
    <property type="reaction ID" value="UER00154"/>
</dbReference>
<dbReference type="InterPro" id="IPR035907">
    <property type="entry name" value="Hppk_sf"/>
</dbReference>
<dbReference type="Gene3D" id="3.30.70.560">
    <property type="entry name" value="7,8-Dihydro-6-hydroxymethylpterin-pyrophosphokinase HPPK"/>
    <property type="match status" value="1"/>
</dbReference>
<evidence type="ECO:0000313" key="11">
    <source>
        <dbReference type="EMBL" id="OUM19354.1"/>
    </source>
</evidence>
<name>A0A252F0K9_9FIRM</name>
<keyword evidence="5" id="KW-0547">Nucleotide-binding</keyword>
<evidence type="ECO:0000256" key="9">
    <source>
        <dbReference type="RuleBase" id="RU362079"/>
    </source>
</evidence>
<dbReference type="Gene3D" id="3.30.1130.10">
    <property type="match status" value="1"/>
</dbReference>
<dbReference type="PANTHER" id="PTHR43071:SF1">
    <property type="entry name" value="2-AMINO-4-HYDROXY-6-HYDROXYMETHYLDIHYDROPTERIDINE PYROPHOSPHOKINASE"/>
    <property type="match status" value="1"/>
</dbReference>
<dbReference type="PROSITE" id="PS00794">
    <property type="entry name" value="HPPK"/>
    <property type="match status" value="1"/>
</dbReference>
<comment type="similarity">
    <text evidence="9">Belongs to the DHNA family.</text>
</comment>
<comment type="catalytic activity">
    <reaction evidence="9">
        <text>7,8-dihydroneopterin = 6-hydroxymethyl-7,8-dihydropterin + glycolaldehyde</text>
        <dbReference type="Rhea" id="RHEA:10540"/>
        <dbReference type="ChEBI" id="CHEBI:17001"/>
        <dbReference type="ChEBI" id="CHEBI:17071"/>
        <dbReference type="ChEBI" id="CHEBI:44841"/>
        <dbReference type="EC" id="4.1.2.25"/>
    </reaction>
</comment>
<dbReference type="Pfam" id="PF01288">
    <property type="entry name" value="HPPK"/>
    <property type="match status" value="1"/>
</dbReference>
<dbReference type="InterPro" id="IPR043133">
    <property type="entry name" value="GTP-CH-I_C/QueF"/>
</dbReference>
<evidence type="ECO:0000259" key="10">
    <source>
        <dbReference type="PROSITE" id="PS00794"/>
    </source>
</evidence>
<evidence type="ECO:0000256" key="2">
    <source>
        <dbReference type="ARBA" id="ARBA00005051"/>
    </source>
</evidence>
<gene>
    <name evidence="11" type="ORF">CBW42_13575</name>
</gene>
<dbReference type="GO" id="GO:0003848">
    <property type="term" value="F:2-amino-4-hydroxy-6-hydroxymethyldihydropteridine diphosphokinase activity"/>
    <property type="evidence" value="ECO:0007669"/>
    <property type="project" value="UniProtKB-EC"/>
</dbReference>
<dbReference type="NCBIfam" id="TIGR00526">
    <property type="entry name" value="folB_dom"/>
    <property type="match status" value="1"/>
</dbReference>
<dbReference type="Pfam" id="PF02152">
    <property type="entry name" value="FolB"/>
    <property type="match status" value="1"/>
</dbReference>
<comment type="pathway">
    <text evidence="2">Cofactor biosynthesis; tetrahydrofolate biosynthesis; 2-amino-4-hydroxy-6-hydroxymethyl-7,8-dihydropteridine diphosphate from 7,8-dihydroneopterin triphosphate: step 4/4.</text>
</comment>
<dbReference type="GO" id="GO:0005524">
    <property type="term" value="F:ATP binding"/>
    <property type="evidence" value="ECO:0007669"/>
    <property type="project" value="UniProtKB-KW"/>
</dbReference>
<evidence type="ECO:0000256" key="6">
    <source>
        <dbReference type="ARBA" id="ARBA00022777"/>
    </source>
</evidence>
<dbReference type="CDD" id="cd00483">
    <property type="entry name" value="HPPK"/>
    <property type="match status" value="1"/>
</dbReference>
<dbReference type="InterPro" id="IPR000550">
    <property type="entry name" value="Hppk"/>
</dbReference>
<comment type="catalytic activity">
    <reaction evidence="1">
        <text>6-hydroxymethyl-7,8-dihydropterin + ATP = (7,8-dihydropterin-6-yl)methyl diphosphate + AMP + H(+)</text>
        <dbReference type="Rhea" id="RHEA:11412"/>
        <dbReference type="ChEBI" id="CHEBI:15378"/>
        <dbReference type="ChEBI" id="CHEBI:30616"/>
        <dbReference type="ChEBI" id="CHEBI:44841"/>
        <dbReference type="ChEBI" id="CHEBI:72950"/>
        <dbReference type="ChEBI" id="CHEBI:456215"/>
        <dbReference type="EC" id="2.7.6.3"/>
    </reaction>
</comment>
<dbReference type="EC" id="4.1.2.25" evidence="9"/>
<dbReference type="InterPro" id="IPR006156">
    <property type="entry name" value="Dihydroneopterin_aldolase"/>
</dbReference>
<evidence type="ECO:0000256" key="3">
    <source>
        <dbReference type="ARBA" id="ARBA00009640"/>
    </source>
</evidence>
<evidence type="ECO:0000256" key="1">
    <source>
        <dbReference type="ARBA" id="ARBA00000198"/>
    </source>
</evidence>
<dbReference type="EC" id="2.7.6.3" evidence="9"/>
<sequence>MDEIRIKQLEVFAHHGVFPEENRLGQKFVVSAVLYTDLRRAGLTDDLNHSMDYGAVCAEIQHYLTAHTFQLLETAAERLCMHLLRTLPLLRRIRLEIEKPWAPIGLPLNTASVCITRGWHTAYLALGSNLGDKKAYLDGAVQALREDEDMRMGAVSDYLVTAPYGGVEQDDFLNAVLRVDTLLPPHELLDRLHEIEQAAGRERLVHWGPRTLDLDILFYDDEIIADETLHVPHPEIPKRDFVLKPLAQIAPYLVHPVYHRTISELLDALHA</sequence>
<dbReference type="SUPFAM" id="SSF55620">
    <property type="entry name" value="Tetrahydrobiopterin biosynthesis enzymes-like"/>
    <property type="match status" value="1"/>
</dbReference>
<comment type="function">
    <text evidence="9">Catalyzes the conversion of 7,8-dihydroneopterin to 6-hydroxymethyl-7,8-dihydropterin.</text>
</comment>
<comment type="pathway">
    <text evidence="9">Cofactor biosynthesis; tetrahydrofolate biosynthesis; 2-amino-4-hydroxy-6-hydroxymethyl-7,8-dihydropteridine diphosphate from 7,8-dihydroneopterin triphosphate: step 3/4.</text>
</comment>
<evidence type="ECO:0000256" key="4">
    <source>
        <dbReference type="ARBA" id="ARBA00022679"/>
    </source>
</evidence>
<dbReference type="PANTHER" id="PTHR43071">
    <property type="entry name" value="2-AMINO-4-HYDROXY-6-HYDROXYMETHYLDIHYDROPTERIDINE PYROPHOSPHOKINASE"/>
    <property type="match status" value="1"/>
</dbReference>
<dbReference type="NCBIfam" id="TIGR00525">
    <property type="entry name" value="folB"/>
    <property type="match status" value="1"/>
</dbReference>
<keyword evidence="12" id="KW-1185">Reference proteome</keyword>
<evidence type="ECO:0000313" key="12">
    <source>
        <dbReference type="Proteomes" id="UP000194903"/>
    </source>
</evidence>
<dbReference type="GO" id="GO:0046656">
    <property type="term" value="P:folic acid biosynthetic process"/>
    <property type="evidence" value="ECO:0007669"/>
    <property type="project" value="UniProtKB-UniRule"/>
</dbReference>
<dbReference type="GO" id="GO:0016301">
    <property type="term" value="F:kinase activity"/>
    <property type="evidence" value="ECO:0007669"/>
    <property type="project" value="UniProtKB-KW"/>
</dbReference>
<keyword evidence="6 11" id="KW-0418">Kinase</keyword>
<evidence type="ECO:0000256" key="5">
    <source>
        <dbReference type="ARBA" id="ARBA00022741"/>
    </source>
</evidence>
<dbReference type="EMBL" id="NHOC01000020">
    <property type="protein sequence ID" value="OUM19354.1"/>
    <property type="molecule type" value="Genomic_DNA"/>
</dbReference>
<dbReference type="Proteomes" id="UP000194903">
    <property type="component" value="Unassembled WGS sequence"/>
</dbReference>
<dbReference type="GO" id="GO:0046654">
    <property type="term" value="P:tetrahydrofolate biosynthetic process"/>
    <property type="evidence" value="ECO:0007669"/>
    <property type="project" value="UniProtKB-UniRule"/>
</dbReference>
<dbReference type="InterPro" id="IPR006157">
    <property type="entry name" value="FolB_dom"/>
</dbReference>
<organism evidence="11 12">
    <name type="scientific">Butyricicoccus porcorum</name>
    <dbReference type="NCBI Taxonomy" id="1945634"/>
    <lineage>
        <taxon>Bacteria</taxon>
        <taxon>Bacillati</taxon>
        <taxon>Bacillota</taxon>
        <taxon>Clostridia</taxon>
        <taxon>Eubacteriales</taxon>
        <taxon>Butyricicoccaceae</taxon>
        <taxon>Butyricicoccus</taxon>
    </lineage>
</organism>
<comment type="similarity">
    <text evidence="3">In the N-terminal section; belongs to the DHNA family.</text>
</comment>
<comment type="caution">
    <text evidence="11">The sequence shown here is derived from an EMBL/GenBank/DDBJ whole genome shotgun (WGS) entry which is preliminary data.</text>
</comment>
<protein>
    <recommendedName>
        <fullName evidence="9">Bifunctional folate synthesis protein</fullName>
    </recommendedName>
    <domain>
        <recommendedName>
            <fullName evidence="9">Dihydroneopterin aldolase</fullName>
            <shortName evidence="9">DHNA</shortName>
            <ecNumber evidence="9">4.1.2.25</ecNumber>
        </recommendedName>
        <alternativeName>
            <fullName evidence="9">7,8-dihydroneopterin aldolase</fullName>
        </alternativeName>
    </domain>
    <domain>
        <recommendedName>
            <fullName evidence="9">2-amino-4-hydroxy-6-hydroxymethyldihydropteridine pyrophosphokinase</fullName>
            <ecNumber evidence="9">2.7.6.3</ecNumber>
        </recommendedName>
        <alternativeName>
            <fullName evidence="9">6-hydroxymethyl-7,8-dihydropterin pyrophosphokinase</fullName>
            <shortName evidence="9">PPPK</shortName>
        </alternativeName>
        <alternativeName>
            <fullName evidence="9">7,8-dihydro-6-hydroxymethylpterin pyrophosphokinase</fullName>
            <shortName evidence="9">HPPK</shortName>
        </alternativeName>
    </domain>
</protein>
<dbReference type="SUPFAM" id="SSF55083">
    <property type="entry name" value="6-hydroxymethyl-7,8-dihydropterin pyrophosphokinase, HPPK"/>
    <property type="match status" value="1"/>
</dbReference>
<evidence type="ECO:0000256" key="7">
    <source>
        <dbReference type="ARBA" id="ARBA00022840"/>
    </source>
</evidence>
<dbReference type="NCBIfam" id="TIGR01498">
    <property type="entry name" value="folK"/>
    <property type="match status" value="1"/>
</dbReference>
<keyword evidence="7" id="KW-0067">ATP-binding</keyword>
<feature type="domain" description="7,8-dihydro-6-hydroxymethylpterin-pyrophosphokinase" evidence="10">
    <location>
        <begin position="206"/>
        <end position="217"/>
    </location>
</feature>
<keyword evidence="9" id="KW-0456">Lyase</keyword>
<accession>A0A252F0K9</accession>
<reference evidence="11 12" key="1">
    <citation type="submission" date="2017-05" db="EMBL/GenBank/DDBJ databases">
        <title>Butyricicoccus porcorum sp. nov. a butyrate-producing bacterium from the swine intestinal tract.</title>
        <authorList>
            <person name="Trachsel J."/>
            <person name="Humphrey S."/>
            <person name="Allen H.K."/>
        </authorList>
    </citation>
    <scope>NUCLEOTIDE SEQUENCE [LARGE SCALE GENOMIC DNA]</scope>
    <source>
        <strain evidence="11">BB10</strain>
    </source>
</reference>
<evidence type="ECO:0000256" key="8">
    <source>
        <dbReference type="ARBA" id="ARBA00022909"/>
    </source>
</evidence>
<dbReference type="AlphaFoldDB" id="A0A252F0K9"/>
<dbReference type="SMART" id="SM00905">
    <property type="entry name" value="FolB"/>
    <property type="match status" value="1"/>
</dbReference>
<keyword evidence="4" id="KW-0808">Transferase</keyword>
<proteinExistence type="inferred from homology"/>
<dbReference type="OrthoDB" id="9808041at2"/>
<dbReference type="CDD" id="cd00534">
    <property type="entry name" value="DHNA_DHNTPE"/>
    <property type="match status" value="1"/>
</dbReference>
<dbReference type="RefSeq" id="WP_087022635.1">
    <property type="nucleotide sequence ID" value="NZ_NHOC01000020.1"/>
</dbReference>
<dbReference type="GO" id="GO:0004150">
    <property type="term" value="F:dihydroneopterin aldolase activity"/>
    <property type="evidence" value="ECO:0007669"/>
    <property type="project" value="UniProtKB-UniRule"/>
</dbReference>